<dbReference type="Proteomes" id="UP000278006">
    <property type="component" value="Unassembled WGS sequence"/>
</dbReference>
<name>A0A3M6QJS1_9BURK</name>
<dbReference type="AlphaFoldDB" id="A0A3M6QJS1"/>
<comment type="caution">
    <text evidence="1">The sequence shown here is derived from an EMBL/GenBank/DDBJ whole genome shotgun (WGS) entry which is preliminary data.</text>
</comment>
<dbReference type="EMBL" id="RDQO01000007">
    <property type="protein sequence ID" value="RMX02971.1"/>
    <property type="molecule type" value="Genomic_DNA"/>
</dbReference>
<evidence type="ECO:0000313" key="1">
    <source>
        <dbReference type="EMBL" id="RMX02971.1"/>
    </source>
</evidence>
<proteinExistence type="predicted"/>
<organism evidence="1 2">
    <name type="scientific">Corticibacter populi</name>
    <dbReference type="NCBI Taxonomy" id="1550736"/>
    <lineage>
        <taxon>Bacteria</taxon>
        <taxon>Pseudomonadati</taxon>
        <taxon>Pseudomonadota</taxon>
        <taxon>Betaproteobacteria</taxon>
        <taxon>Burkholderiales</taxon>
        <taxon>Comamonadaceae</taxon>
        <taxon>Corticibacter</taxon>
    </lineage>
</organism>
<gene>
    <name evidence="1" type="ORF">D8I35_17485</name>
</gene>
<sequence length="76" mass="8616">MTGMPPAPVIPRSYAQWRHCIVHECGLTLTAAYIAERLQALNQADSQETLRFRRLYGDAHWQAVCGWFAQARQEAG</sequence>
<protein>
    <submittedName>
        <fullName evidence="1">Uncharacterized protein</fullName>
    </submittedName>
</protein>
<evidence type="ECO:0000313" key="2">
    <source>
        <dbReference type="Proteomes" id="UP000278006"/>
    </source>
</evidence>
<reference evidence="1 2" key="1">
    <citation type="submission" date="2018-10" db="EMBL/GenBank/DDBJ databases">
        <title>Draft genome of Cortibacter populi DSM10536.</title>
        <authorList>
            <person name="Bernier A.-M."/>
            <person name="Bernard K."/>
        </authorList>
    </citation>
    <scope>NUCLEOTIDE SEQUENCE [LARGE SCALE GENOMIC DNA]</scope>
    <source>
        <strain evidence="1 2">DSM 105136</strain>
    </source>
</reference>
<accession>A0A3M6QJS1</accession>
<dbReference type="OrthoDB" id="285538at2"/>
<keyword evidence="2" id="KW-1185">Reference proteome</keyword>